<proteinExistence type="predicted"/>
<evidence type="ECO:0000313" key="3">
    <source>
        <dbReference type="Proteomes" id="UP000576393"/>
    </source>
</evidence>
<reference evidence="2 3" key="1">
    <citation type="submission" date="2020-07" db="EMBL/GenBank/DDBJ databases">
        <title>Sequencing the genomes of 1000 actinobacteria strains.</title>
        <authorList>
            <person name="Klenk H.-P."/>
        </authorList>
    </citation>
    <scope>NUCLEOTIDE SEQUENCE [LARGE SCALE GENOMIC DNA]</scope>
    <source>
        <strain evidence="2 3">DSM 45763</strain>
    </source>
</reference>
<sequence length="39" mass="4239">MSEGRNGGGFHGRARWIWVVVILGFIAMATLELLGLGPR</sequence>
<keyword evidence="3" id="KW-1185">Reference proteome</keyword>
<evidence type="ECO:0000256" key="1">
    <source>
        <dbReference type="SAM" id="Phobius"/>
    </source>
</evidence>
<protein>
    <submittedName>
        <fullName evidence="2">Uncharacterized protein</fullName>
    </submittedName>
</protein>
<gene>
    <name evidence="2" type="ORF">HDA43_001599</name>
</gene>
<dbReference type="AlphaFoldDB" id="A0A852UU07"/>
<dbReference type="Proteomes" id="UP000576393">
    <property type="component" value="Unassembled WGS sequence"/>
</dbReference>
<comment type="caution">
    <text evidence="2">The sequence shown here is derived from an EMBL/GenBank/DDBJ whole genome shotgun (WGS) entry which is preliminary data.</text>
</comment>
<evidence type="ECO:0000313" key="2">
    <source>
        <dbReference type="EMBL" id="NYF39440.1"/>
    </source>
</evidence>
<name>A0A852UU07_9ACTN</name>
<accession>A0A852UU07</accession>
<keyword evidence="1" id="KW-1133">Transmembrane helix</keyword>
<organism evidence="2 3">
    <name type="scientific">Streptosporangium sandarakinum</name>
    <dbReference type="NCBI Taxonomy" id="1260955"/>
    <lineage>
        <taxon>Bacteria</taxon>
        <taxon>Bacillati</taxon>
        <taxon>Actinomycetota</taxon>
        <taxon>Actinomycetes</taxon>
        <taxon>Streptosporangiales</taxon>
        <taxon>Streptosporangiaceae</taxon>
        <taxon>Streptosporangium</taxon>
    </lineage>
</organism>
<feature type="transmembrane region" description="Helical" evidence="1">
    <location>
        <begin position="16"/>
        <end position="36"/>
    </location>
</feature>
<keyword evidence="1" id="KW-0812">Transmembrane</keyword>
<dbReference type="EMBL" id="JACCCO010000001">
    <property type="protein sequence ID" value="NYF39440.1"/>
    <property type="molecule type" value="Genomic_DNA"/>
</dbReference>
<keyword evidence="1" id="KW-0472">Membrane</keyword>